<keyword evidence="2 7" id="KW-0813">Transport</keyword>
<dbReference type="Gene3D" id="1.10.3720.10">
    <property type="entry name" value="MetI-like"/>
    <property type="match status" value="1"/>
</dbReference>
<dbReference type="InterPro" id="IPR035906">
    <property type="entry name" value="MetI-like_sf"/>
</dbReference>
<dbReference type="NCBIfam" id="NF045469">
    <property type="entry name" value="Opp1B"/>
    <property type="match status" value="1"/>
</dbReference>
<feature type="transmembrane region" description="Helical" evidence="7">
    <location>
        <begin position="233"/>
        <end position="257"/>
    </location>
</feature>
<gene>
    <name evidence="9" type="primary">opp1B</name>
    <name evidence="9" type="ORF">ACFSUC_05515</name>
</gene>
<feature type="transmembrane region" description="Helical" evidence="7">
    <location>
        <begin position="177"/>
        <end position="193"/>
    </location>
</feature>
<dbReference type="Proteomes" id="UP001597497">
    <property type="component" value="Unassembled WGS sequence"/>
</dbReference>
<dbReference type="PANTHER" id="PTHR43163:SF6">
    <property type="entry name" value="DIPEPTIDE TRANSPORT SYSTEM PERMEASE PROTEIN DPPB-RELATED"/>
    <property type="match status" value="1"/>
</dbReference>
<dbReference type="InterPro" id="IPR050036">
    <property type="entry name" value="CntB"/>
</dbReference>
<reference evidence="10" key="1">
    <citation type="journal article" date="2019" name="Int. J. Syst. Evol. Microbiol.">
        <title>The Global Catalogue of Microorganisms (GCM) 10K type strain sequencing project: providing services to taxonomists for standard genome sequencing and annotation.</title>
        <authorList>
            <consortium name="The Broad Institute Genomics Platform"/>
            <consortium name="The Broad Institute Genome Sequencing Center for Infectious Disease"/>
            <person name="Wu L."/>
            <person name="Ma J."/>
        </authorList>
    </citation>
    <scope>NUCLEOTIDE SEQUENCE [LARGE SCALE GENOMIC DNA]</scope>
    <source>
        <strain evidence="10">KCTC 33676</strain>
    </source>
</reference>
<evidence type="ECO:0000259" key="8">
    <source>
        <dbReference type="PROSITE" id="PS50928"/>
    </source>
</evidence>
<evidence type="ECO:0000313" key="10">
    <source>
        <dbReference type="Proteomes" id="UP001597497"/>
    </source>
</evidence>
<evidence type="ECO:0000256" key="5">
    <source>
        <dbReference type="ARBA" id="ARBA00022989"/>
    </source>
</evidence>
<feature type="transmembrane region" description="Helical" evidence="7">
    <location>
        <begin position="138"/>
        <end position="157"/>
    </location>
</feature>
<feature type="transmembrane region" description="Helical" evidence="7">
    <location>
        <begin position="9"/>
        <end position="29"/>
    </location>
</feature>
<evidence type="ECO:0000313" key="9">
    <source>
        <dbReference type="EMBL" id="MFD2671058.1"/>
    </source>
</evidence>
<evidence type="ECO:0000256" key="3">
    <source>
        <dbReference type="ARBA" id="ARBA00022475"/>
    </source>
</evidence>
<dbReference type="RefSeq" id="WP_379928486.1">
    <property type="nucleotide sequence ID" value="NZ_JBHUMM010000008.1"/>
</dbReference>
<dbReference type="PANTHER" id="PTHR43163">
    <property type="entry name" value="DIPEPTIDE TRANSPORT SYSTEM PERMEASE PROTEIN DPPB-RELATED"/>
    <property type="match status" value="1"/>
</dbReference>
<evidence type="ECO:0000256" key="2">
    <source>
        <dbReference type="ARBA" id="ARBA00022448"/>
    </source>
</evidence>
<feature type="transmembrane region" description="Helical" evidence="7">
    <location>
        <begin position="277"/>
        <end position="302"/>
    </location>
</feature>
<keyword evidence="10" id="KW-1185">Reference proteome</keyword>
<dbReference type="CDD" id="cd06261">
    <property type="entry name" value="TM_PBP2"/>
    <property type="match status" value="1"/>
</dbReference>
<evidence type="ECO:0000256" key="6">
    <source>
        <dbReference type="ARBA" id="ARBA00023136"/>
    </source>
</evidence>
<dbReference type="Pfam" id="PF00528">
    <property type="entry name" value="BPD_transp_1"/>
    <property type="match status" value="1"/>
</dbReference>
<comment type="subcellular location">
    <subcellularLocation>
        <location evidence="1 7">Cell membrane</location>
        <topology evidence="1 7">Multi-pass membrane protein</topology>
    </subcellularLocation>
</comment>
<dbReference type="InterPro" id="IPR000515">
    <property type="entry name" value="MetI-like"/>
</dbReference>
<dbReference type="PROSITE" id="PS50928">
    <property type="entry name" value="ABC_TM1"/>
    <property type="match status" value="1"/>
</dbReference>
<comment type="caution">
    <text evidence="9">The sequence shown here is derived from an EMBL/GenBank/DDBJ whole genome shotgun (WGS) entry which is preliminary data.</text>
</comment>
<protein>
    <submittedName>
        <fullName evidence="9">Nickel/cobalt ABC transporter permease</fullName>
    </submittedName>
</protein>
<keyword evidence="3" id="KW-1003">Cell membrane</keyword>
<keyword evidence="6 7" id="KW-0472">Membrane</keyword>
<sequence>MRSQIWSRMLLVIPMLLIVSFITFLLVQFSPMDPAEVVLQAQGVPEITEELLAETRQELGMERPLLYRYADWLAASARLEFGDSYVTGKPIWSLLWPALLNTWKLTLISSVIVVIVSVLLGLICALHEGKLIDRSIRGMAFFLTSMPTFWLAAWMIWGLSVQLNLLPTSGMTSVSSYILPVASIVIAYAGLYFRNIRTSVLAQINEDYVLYQRACGLPEWRIRMHVLRNAMQVAISIFAMAIPTIMGSTVVIENVFAWPGLGSLSVKAILTRDFPLIQAYVLLMAVFFICFNLIADLIHAVVNPK</sequence>
<organism evidence="9 10">
    <name type="scientific">Marinicrinis sediminis</name>
    <dbReference type="NCBI Taxonomy" id="1652465"/>
    <lineage>
        <taxon>Bacteria</taxon>
        <taxon>Bacillati</taxon>
        <taxon>Bacillota</taxon>
        <taxon>Bacilli</taxon>
        <taxon>Bacillales</taxon>
        <taxon>Paenibacillaceae</taxon>
    </lineage>
</organism>
<feature type="domain" description="ABC transmembrane type-1" evidence="8">
    <location>
        <begin position="99"/>
        <end position="295"/>
    </location>
</feature>
<keyword evidence="4 7" id="KW-0812">Transmembrane</keyword>
<proteinExistence type="inferred from homology"/>
<keyword evidence="5 7" id="KW-1133">Transmembrane helix</keyword>
<feature type="transmembrane region" description="Helical" evidence="7">
    <location>
        <begin position="105"/>
        <end position="126"/>
    </location>
</feature>
<accession>A0ABW5R7S8</accession>
<evidence type="ECO:0000256" key="1">
    <source>
        <dbReference type="ARBA" id="ARBA00004651"/>
    </source>
</evidence>
<evidence type="ECO:0000256" key="7">
    <source>
        <dbReference type="RuleBase" id="RU363032"/>
    </source>
</evidence>
<dbReference type="InterPro" id="IPR045621">
    <property type="entry name" value="BPD_transp_1_N"/>
</dbReference>
<dbReference type="SUPFAM" id="SSF161098">
    <property type="entry name" value="MetI-like"/>
    <property type="match status" value="1"/>
</dbReference>
<dbReference type="Pfam" id="PF19300">
    <property type="entry name" value="BPD_transp_1_N"/>
    <property type="match status" value="1"/>
</dbReference>
<dbReference type="EMBL" id="JBHUMM010000008">
    <property type="protein sequence ID" value="MFD2671058.1"/>
    <property type="molecule type" value="Genomic_DNA"/>
</dbReference>
<comment type="similarity">
    <text evidence="7">Belongs to the binding-protein-dependent transport system permease family.</text>
</comment>
<evidence type="ECO:0000256" key="4">
    <source>
        <dbReference type="ARBA" id="ARBA00022692"/>
    </source>
</evidence>
<name>A0ABW5R7S8_9BACL</name>